<dbReference type="EMBL" id="WTYP01000002">
    <property type="protein sequence ID" value="MXP48323.1"/>
    <property type="molecule type" value="Genomic_DNA"/>
</dbReference>
<keyword evidence="1" id="KW-0472">Membrane</keyword>
<name>A0A6I4V342_9SPHN</name>
<evidence type="ECO:0000313" key="3">
    <source>
        <dbReference type="EMBL" id="MXP48323.1"/>
    </source>
</evidence>
<dbReference type="OrthoDB" id="7187024at2"/>
<dbReference type="RefSeq" id="WP_160731517.1">
    <property type="nucleotide sequence ID" value="NZ_WTYP01000002.1"/>
</dbReference>
<comment type="caution">
    <text evidence="3">The sequence shown here is derived from an EMBL/GenBank/DDBJ whole genome shotgun (WGS) entry which is preliminary data.</text>
</comment>
<feature type="domain" description="TadE-like" evidence="2">
    <location>
        <begin position="16"/>
        <end position="55"/>
    </location>
</feature>
<sequence>MNAFRAFIRDERGGPAAEFALVLPIFIIFFIGIIDVGLYAWTINRAEKATQIGARWAVATDMVPSGLANYKFATDGGIPQGTTVPQSAFPGITCTGDGTSATCTCPASCSYPTTGNGAAFAAIVGRMNDIMNTIEADNVQLDYEWSGLGFSGDPNGPDVAPIVTVTVQDLTFTPLTFQLFGGEVDLPTLSYSLTSEDGEGDFSN</sequence>
<feature type="transmembrane region" description="Helical" evidence="1">
    <location>
        <begin position="21"/>
        <end position="41"/>
    </location>
</feature>
<accession>A0A6I4V342</accession>
<dbReference type="Pfam" id="PF07811">
    <property type="entry name" value="TadE"/>
    <property type="match status" value="1"/>
</dbReference>
<dbReference type="InterPro" id="IPR012495">
    <property type="entry name" value="TadE-like_dom"/>
</dbReference>
<evidence type="ECO:0000256" key="1">
    <source>
        <dbReference type="SAM" id="Phobius"/>
    </source>
</evidence>
<keyword evidence="1" id="KW-0812">Transmembrane</keyword>
<gene>
    <name evidence="3" type="ORF">GRI43_13080</name>
</gene>
<dbReference type="AlphaFoldDB" id="A0A6I4V342"/>
<organism evidence="3 4">
    <name type="scientific">Pontixanthobacter luteolus</name>
    <dbReference type="NCBI Taxonomy" id="295089"/>
    <lineage>
        <taxon>Bacteria</taxon>
        <taxon>Pseudomonadati</taxon>
        <taxon>Pseudomonadota</taxon>
        <taxon>Alphaproteobacteria</taxon>
        <taxon>Sphingomonadales</taxon>
        <taxon>Erythrobacteraceae</taxon>
        <taxon>Pontixanthobacter</taxon>
    </lineage>
</organism>
<evidence type="ECO:0000259" key="2">
    <source>
        <dbReference type="Pfam" id="PF07811"/>
    </source>
</evidence>
<keyword evidence="1" id="KW-1133">Transmembrane helix</keyword>
<protein>
    <submittedName>
        <fullName evidence="3">Pilus assembly protein</fullName>
    </submittedName>
</protein>
<evidence type="ECO:0000313" key="4">
    <source>
        <dbReference type="Proteomes" id="UP000471435"/>
    </source>
</evidence>
<dbReference type="Proteomes" id="UP000471435">
    <property type="component" value="Unassembled WGS sequence"/>
</dbReference>
<reference evidence="3 4" key="1">
    <citation type="submission" date="2019-12" db="EMBL/GenBank/DDBJ databases">
        <title>Genomic-based taxomic classification of the family Erythrobacteraceae.</title>
        <authorList>
            <person name="Xu L."/>
        </authorList>
    </citation>
    <scope>NUCLEOTIDE SEQUENCE [LARGE SCALE GENOMIC DNA]</scope>
    <source>
        <strain evidence="3 4">SW-109</strain>
    </source>
</reference>
<keyword evidence="4" id="KW-1185">Reference proteome</keyword>
<proteinExistence type="predicted"/>